<evidence type="ECO:0000256" key="9">
    <source>
        <dbReference type="ARBA" id="ARBA00023136"/>
    </source>
</evidence>
<dbReference type="PANTHER" id="PTHR15759">
    <property type="entry name" value="PANNEXIN"/>
    <property type="match status" value="1"/>
</dbReference>
<evidence type="ECO:0000256" key="10">
    <source>
        <dbReference type="ARBA" id="ARBA00023180"/>
    </source>
</evidence>
<dbReference type="GO" id="GO:0015267">
    <property type="term" value="F:channel activity"/>
    <property type="evidence" value="ECO:0007669"/>
    <property type="project" value="InterPro"/>
</dbReference>
<evidence type="ECO:0000256" key="5">
    <source>
        <dbReference type="ARBA" id="ARBA00022692"/>
    </source>
</evidence>
<dbReference type="EMBL" id="LR787130">
    <property type="protein sequence ID" value="CAB3262992.1"/>
    <property type="molecule type" value="mRNA"/>
</dbReference>
<gene>
    <name evidence="14" type="primary">LOC100186235</name>
</gene>
<dbReference type="AlphaFoldDB" id="A0A6F9DHU7"/>
<keyword evidence="6" id="KW-0256">Endoplasmic reticulum</keyword>
<dbReference type="PROSITE" id="PS51013">
    <property type="entry name" value="PANNEXIN"/>
    <property type="match status" value="1"/>
</dbReference>
<comment type="subcellular location">
    <subcellularLocation>
        <location evidence="2">Cell membrane</location>
        <topology evidence="2">Multi-pass membrane protein</topology>
    </subcellularLocation>
    <subcellularLocation>
        <location evidence="1">Endoplasmic reticulum membrane</location>
        <topology evidence="1">Multi-pass membrane protein</topology>
    </subcellularLocation>
</comment>
<protein>
    <submittedName>
        <fullName evidence="14">Uncharacterized protein LOC100186235</fullName>
    </submittedName>
</protein>
<name>A0A6F9DHU7_9ASCI</name>
<feature type="compositionally biased region" description="Polar residues" evidence="12">
    <location>
        <begin position="233"/>
        <end position="248"/>
    </location>
</feature>
<evidence type="ECO:0000256" key="7">
    <source>
        <dbReference type="ARBA" id="ARBA00022989"/>
    </source>
</evidence>
<evidence type="ECO:0000256" key="6">
    <source>
        <dbReference type="ARBA" id="ARBA00022824"/>
    </source>
</evidence>
<evidence type="ECO:0000313" key="14">
    <source>
        <dbReference type="EMBL" id="CAB3262992.1"/>
    </source>
</evidence>
<evidence type="ECO:0000256" key="12">
    <source>
        <dbReference type="SAM" id="MobiDB-lite"/>
    </source>
</evidence>
<dbReference type="PANTHER" id="PTHR15759:SF6">
    <property type="entry name" value="INNEXIN"/>
    <property type="match status" value="1"/>
</dbReference>
<feature type="transmembrane region" description="Helical" evidence="13">
    <location>
        <begin position="340"/>
        <end position="359"/>
    </location>
</feature>
<keyword evidence="4" id="KW-1003">Cell membrane</keyword>
<dbReference type="GO" id="GO:0034220">
    <property type="term" value="P:monoatomic ion transmembrane transport"/>
    <property type="evidence" value="ECO:0007669"/>
    <property type="project" value="UniProtKB-KW"/>
</dbReference>
<dbReference type="GO" id="GO:0032732">
    <property type="term" value="P:positive regulation of interleukin-1 production"/>
    <property type="evidence" value="ECO:0007669"/>
    <property type="project" value="InterPro"/>
</dbReference>
<dbReference type="InterPro" id="IPR000990">
    <property type="entry name" value="Innexin"/>
</dbReference>
<proteinExistence type="evidence at transcript level"/>
<keyword evidence="5 13" id="KW-0812">Transmembrane</keyword>
<keyword evidence="3" id="KW-0813">Transport</keyword>
<dbReference type="GO" id="GO:0005886">
    <property type="term" value="C:plasma membrane"/>
    <property type="evidence" value="ECO:0007669"/>
    <property type="project" value="UniProtKB-SubCell"/>
</dbReference>
<organism evidence="14">
    <name type="scientific">Phallusia mammillata</name>
    <dbReference type="NCBI Taxonomy" id="59560"/>
    <lineage>
        <taxon>Eukaryota</taxon>
        <taxon>Metazoa</taxon>
        <taxon>Chordata</taxon>
        <taxon>Tunicata</taxon>
        <taxon>Ascidiacea</taxon>
        <taxon>Phlebobranchia</taxon>
        <taxon>Ascidiidae</taxon>
        <taxon>Phallusia</taxon>
    </lineage>
</organism>
<dbReference type="GO" id="GO:0006812">
    <property type="term" value="P:monoatomic cation transport"/>
    <property type="evidence" value="ECO:0007669"/>
    <property type="project" value="InterPro"/>
</dbReference>
<keyword evidence="10" id="KW-0325">Glycoprotein</keyword>
<keyword evidence="8" id="KW-0406">Ion transport</keyword>
<feature type="transmembrane region" description="Helical" evidence="13">
    <location>
        <begin position="392"/>
        <end position="412"/>
    </location>
</feature>
<feature type="transmembrane region" description="Helical" evidence="13">
    <location>
        <begin position="116"/>
        <end position="137"/>
    </location>
</feature>
<evidence type="ECO:0000256" key="4">
    <source>
        <dbReference type="ARBA" id="ARBA00022475"/>
    </source>
</evidence>
<sequence length="448" mass="50319">MDQAQNLLSSLESASKKHEESVVIELGTDRLIRWLGVYTILFLGVASKVGDLVIDSVVCHPAGTISDASGEFIAFAATYCWSHSSNNFTNSTCALTRESSTEILNDPNNVKNFVKAIPYIMMVQAFLFSFPLAFWHLRVGARLVGHLKFMQLLLNEIFEKVKTVPKGKYKYKPYDATSSTLDGRKRWHNDVTTNKTSSCLKRVTISCCEGNYKTETLSEETVPMGNVGGSGDGQNSTPPKNSSQPSQDQSEKVDAWIGLLAGNMRDRHFFSILCYENFANLHHLPYILSAFKLTPFVPDKDASKKTYIKAPLHQSMIHLWCDKENLNNTFLLKMYALKQLVTSLLAICMLVALITWFFYSVFDDVKVSETFGCEIPFQTTCLLCAIKRLTDVIVLFSLDLAVTLVVLFLSLWKWFDVRSSDSKETAHFFDNLEETSNVALLAAEYAAM</sequence>
<evidence type="ECO:0000256" key="2">
    <source>
        <dbReference type="ARBA" id="ARBA00004651"/>
    </source>
</evidence>
<dbReference type="GO" id="GO:0005789">
    <property type="term" value="C:endoplasmic reticulum membrane"/>
    <property type="evidence" value="ECO:0007669"/>
    <property type="project" value="UniProtKB-SubCell"/>
</dbReference>
<evidence type="ECO:0000256" key="3">
    <source>
        <dbReference type="ARBA" id="ARBA00022448"/>
    </source>
</evidence>
<keyword evidence="7 13" id="KW-1133">Transmembrane helix</keyword>
<keyword evidence="11" id="KW-0407">Ion channel</keyword>
<evidence type="ECO:0000256" key="1">
    <source>
        <dbReference type="ARBA" id="ARBA00004477"/>
    </source>
</evidence>
<evidence type="ECO:0000256" key="13">
    <source>
        <dbReference type="SAM" id="Phobius"/>
    </source>
</evidence>
<feature type="region of interest" description="Disordered" evidence="12">
    <location>
        <begin position="219"/>
        <end position="249"/>
    </location>
</feature>
<accession>A0A6F9DHU7</accession>
<evidence type="ECO:0000256" key="8">
    <source>
        <dbReference type="ARBA" id="ARBA00023065"/>
    </source>
</evidence>
<keyword evidence="9 13" id="KW-0472">Membrane</keyword>
<reference evidence="14" key="1">
    <citation type="submission" date="2020-04" db="EMBL/GenBank/DDBJ databases">
        <authorList>
            <person name="Neveu A P."/>
        </authorList>
    </citation>
    <scope>NUCLEOTIDE SEQUENCE</scope>
    <source>
        <tissue evidence="14">Whole embryo</tissue>
    </source>
</reference>
<dbReference type="InterPro" id="IPR039099">
    <property type="entry name" value="Pannexin"/>
</dbReference>
<evidence type="ECO:0000256" key="11">
    <source>
        <dbReference type="ARBA" id="ARBA00023303"/>
    </source>
</evidence>